<keyword evidence="1" id="KW-0472">Membrane</keyword>
<evidence type="ECO:0000256" key="1">
    <source>
        <dbReference type="SAM" id="Phobius"/>
    </source>
</evidence>
<evidence type="ECO:0000313" key="5">
    <source>
        <dbReference type="Proteomes" id="UP000681131"/>
    </source>
</evidence>
<protein>
    <submittedName>
        <fullName evidence="2">Uncharacterized protein</fullName>
    </submittedName>
</protein>
<keyword evidence="5" id="KW-1185">Reference proteome</keyword>
<name>A0A2Z4XYG5_9GAMM</name>
<accession>A0A2Z4XYG5</accession>
<reference evidence="3 5" key="2">
    <citation type="submission" date="2019-08" db="EMBL/GenBank/DDBJ databases">
        <title>Complete genome sequences of Francisella adeliensis (FSC1325 and FSC1326).</title>
        <authorList>
            <person name="Ohrman C."/>
            <person name="Uneklint I."/>
            <person name="Vallesi A."/>
            <person name="Karlsson L."/>
            <person name="Sjodin A."/>
        </authorList>
    </citation>
    <scope>NUCLEOTIDE SEQUENCE [LARGE SCALE GENOMIC DNA]</scope>
    <source>
        <strain evidence="3 5">FSC1325</strain>
    </source>
</reference>
<gene>
    <name evidence="2" type="ORF">CDH04_04890</name>
    <name evidence="3" type="ORF">FZC43_04895</name>
</gene>
<dbReference type="AlphaFoldDB" id="A0A2Z4XYG5"/>
<evidence type="ECO:0000313" key="4">
    <source>
        <dbReference type="Proteomes" id="UP000251120"/>
    </source>
</evidence>
<sequence length="132" mass="14854">MSRFVQNIMYIAIFLLIFGGSVFYFTHSSTYNVKGVYLPKYSVTPPATSPNEVRVYNLHYKSESDDSIGTIRTSIHVESKKEFNKLCEANIAKAVDIAAKNGVHEVKFVCIYPEGELNQLSSVSLLAYAFRD</sequence>
<proteinExistence type="predicted"/>
<dbReference type="RefSeq" id="WP_112869964.1">
    <property type="nucleotide sequence ID" value="NZ_CP021781.1"/>
</dbReference>
<dbReference type="Proteomes" id="UP000681131">
    <property type="component" value="Chromosome"/>
</dbReference>
<keyword evidence="1" id="KW-1133">Transmembrane helix</keyword>
<dbReference type="EMBL" id="CP021781">
    <property type="protein sequence ID" value="AXA33790.1"/>
    <property type="molecule type" value="Genomic_DNA"/>
</dbReference>
<feature type="transmembrane region" description="Helical" evidence="1">
    <location>
        <begin position="7"/>
        <end position="25"/>
    </location>
</feature>
<organism evidence="2 4">
    <name type="scientific">Francisella adeliensis</name>
    <dbReference type="NCBI Taxonomy" id="2007306"/>
    <lineage>
        <taxon>Bacteria</taxon>
        <taxon>Pseudomonadati</taxon>
        <taxon>Pseudomonadota</taxon>
        <taxon>Gammaproteobacteria</taxon>
        <taxon>Thiotrichales</taxon>
        <taxon>Francisellaceae</taxon>
        <taxon>Francisella</taxon>
    </lineage>
</organism>
<evidence type="ECO:0000313" key="3">
    <source>
        <dbReference type="EMBL" id="QIW12025.1"/>
    </source>
</evidence>
<dbReference type="KEGG" id="fad:CDH04_04890"/>
<dbReference type="OrthoDB" id="5604442at2"/>
<keyword evidence="1" id="KW-0812">Transmembrane</keyword>
<reference evidence="2 4" key="1">
    <citation type="submission" date="2017-06" db="EMBL/GenBank/DDBJ databases">
        <title>Complete genome of Francisella adeliensis.</title>
        <authorList>
            <person name="Vallesi A."/>
            <person name="Sjodin A."/>
        </authorList>
    </citation>
    <scope>NUCLEOTIDE SEQUENCE [LARGE SCALE GENOMIC DNA]</scope>
    <source>
        <strain evidence="2 4">FDC440</strain>
    </source>
</reference>
<dbReference type="EMBL" id="CP043424">
    <property type="protein sequence ID" value="QIW12025.1"/>
    <property type="molecule type" value="Genomic_DNA"/>
</dbReference>
<evidence type="ECO:0000313" key="2">
    <source>
        <dbReference type="EMBL" id="AXA33790.1"/>
    </source>
</evidence>
<dbReference type="Proteomes" id="UP000251120">
    <property type="component" value="Chromosome"/>
</dbReference>